<dbReference type="OrthoDB" id="498204at2759"/>
<dbReference type="PANTHER" id="PTHR43104:SF4">
    <property type="entry name" value="L-2-HYDROXYGLUTARATE DEHYDROGENASE, MITOCHONDRIAL"/>
    <property type="match status" value="1"/>
</dbReference>
<evidence type="ECO:0000313" key="5">
    <source>
        <dbReference type="EMBL" id="PHT27102.1"/>
    </source>
</evidence>
<comment type="cofactor">
    <cofactor evidence="1">
        <name>FAD</name>
        <dbReference type="ChEBI" id="CHEBI:57692"/>
    </cofactor>
</comment>
<dbReference type="Gene3D" id="3.50.50.60">
    <property type="entry name" value="FAD/NAD(P)-binding domain"/>
    <property type="match status" value="1"/>
</dbReference>
<dbReference type="InterPro" id="IPR036188">
    <property type="entry name" value="FAD/NAD-bd_sf"/>
</dbReference>
<keyword evidence="6" id="KW-1185">Reference proteome</keyword>
<dbReference type="STRING" id="33114.A0A2G2V291"/>
<dbReference type="GO" id="GO:0047545">
    <property type="term" value="F:(S)-2-hydroxyglutarate dehydrogenase activity"/>
    <property type="evidence" value="ECO:0007669"/>
    <property type="project" value="TreeGrafter"/>
</dbReference>
<evidence type="ECO:0000256" key="4">
    <source>
        <dbReference type="ARBA" id="ARBA00023002"/>
    </source>
</evidence>
<keyword evidence="2" id="KW-0285">Flavoprotein</keyword>
<accession>A0A2G2V291</accession>
<gene>
    <name evidence="5" type="ORF">CQW23_33291</name>
</gene>
<evidence type="ECO:0000313" key="6">
    <source>
        <dbReference type="Proteomes" id="UP000224567"/>
    </source>
</evidence>
<keyword evidence="3" id="KW-0274">FAD</keyword>
<evidence type="ECO:0000256" key="1">
    <source>
        <dbReference type="ARBA" id="ARBA00001974"/>
    </source>
</evidence>
<organism evidence="5 6">
    <name type="scientific">Capsicum baccatum</name>
    <name type="common">Peruvian pepper</name>
    <dbReference type="NCBI Taxonomy" id="33114"/>
    <lineage>
        <taxon>Eukaryota</taxon>
        <taxon>Viridiplantae</taxon>
        <taxon>Streptophyta</taxon>
        <taxon>Embryophyta</taxon>
        <taxon>Tracheophyta</taxon>
        <taxon>Spermatophyta</taxon>
        <taxon>Magnoliopsida</taxon>
        <taxon>eudicotyledons</taxon>
        <taxon>Gunneridae</taxon>
        <taxon>Pentapetalae</taxon>
        <taxon>asterids</taxon>
        <taxon>lamiids</taxon>
        <taxon>Solanales</taxon>
        <taxon>Solanaceae</taxon>
        <taxon>Solanoideae</taxon>
        <taxon>Capsiceae</taxon>
        <taxon>Capsicum</taxon>
    </lineage>
</organism>
<reference evidence="6" key="2">
    <citation type="journal article" date="2017" name="J. Anim. Genet.">
        <title>Multiple reference genome sequences of hot pepper reveal the massive evolution of plant disease resistance genes by retroduplication.</title>
        <authorList>
            <person name="Kim S."/>
            <person name="Park J."/>
            <person name="Yeom S.-I."/>
            <person name="Kim Y.-M."/>
            <person name="Seo E."/>
            <person name="Kim K.-T."/>
            <person name="Kim M.-S."/>
            <person name="Lee J.M."/>
            <person name="Cheong K."/>
            <person name="Shin H.-S."/>
            <person name="Kim S.-B."/>
            <person name="Han K."/>
            <person name="Lee J."/>
            <person name="Park M."/>
            <person name="Lee H.-A."/>
            <person name="Lee H.-Y."/>
            <person name="Lee Y."/>
            <person name="Oh S."/>
            <person name="Lee J.H."/>
            <person name="Choi E."/>
            <person name="Choi E."/>
            <person name="Lee S.E."/>
            <person name="Jeon J."/>
            <person name="Kim H."/>
            <person name="Choi G."/>
            <person name="Song H."/>
            <person name="Lee J."/>
            <person name="Lee S.-C."/>
            <person name="Kwon J.-K."/>
            <person name="Lee H.-Y."/>
            <person name="Koo N."/>
            <person name="Hong Y."/>
            <person name="Kim R.W."/>
            <person name="Kang W.-H."/>
            <person name="Huh J.H."/>
            <person name="Kang B.-C."/>
            <person name="Yang T.-J."/>
            <person name="Lee Y.-H."/>
            <person name="Bennetzen J.L."/>
            <person name="Choi D."/>
        </authorList>
    </citation>
    <scope>NUCLEOTIDE SEQUENCE [LARGE SCALE GENOMIC DNA]</scope>
    <source>
        <strain evidence="6">cv. PBC81</strain>
    </source>
</reference>
<evidence type="ECO:0000256" key="3">
    <source>
        <dbReference type="ARBA" id="ARBA00022827"/>
    </source>
</evidence>
<dbReference type="Gene3D" id="3.30.9.10">
    <property type="entry name" value="D-Amino Acid Oxidase, subunit A, domain 2"/>
    <property type="match status" value="1"/>
</dbReference>
<name>A0A2G2V291_CAPBA</name>
<dbReference type="Proteomes" id="UP000224567">
    <property type="component" value="Unassembled WGS sequence"/>
</dbReference>
<dbReference type="AlphaFoldDB" id="A0A2G2V291"/>
<proteinExistence type="predicted"/>
<keyword evidence="4" id="KW-0560">Oxidoreductase</keyword>
<dbReference type="PANTHER" id="PTHR43104">
    <property type="entry name" value="L-2-HYDROXYGLUTARATE DEHYDROGENASE, MITOCHONDRIAL"/>
    <property type="match status" value="1"/>
</dbReference>
<comment type="caution">
    <text evidence="5">The sequence shown here is derived from an EMBL/GenBank/DDBJ whole genome shotgun (WGS) entry which is preliminary data.</text>
</comment>
<reference evidence="5 6" key="1">
    <citation type="journal article" date="2017" name="Genome Biol.">
        <title>New reference genome sequences of hot pepper reveal the massive evolution of plant disease-resistance genes by retroduplication.</title>
        <authorList>
            <person name="Kim S."/>
            <person name="Park J."/>
            <person name="Yeom S.I."/>
            <person name="Kim Y.M."/>
            <person name="Seo E."/>
            <person name="Kim K.T."/>
            <person name="Kim M.S."/>
            <person name="Lee J.M."/>
            <person name="Cheong K."/>
            <person name="Shin H.S."/>
            <person name="Kim S.B."/>
            <person name="Han K."/>
            <person name="Lee J."/>
            <person name="Park M."/>
            <person name="Lee H.A."/>
            <person name="Lee H.Y."/>
            <person name="Lee Y."/>
            <person name="Oh S."/>
            <person name="Lee J.H."/>
            <person name="Choi E."/>
            <person name="Choi E."/>
            <person name="Lee S.E."/>
            <person name="Jeon J."/>
            <person name="Kim H."/>
            <person name="Choi G."/>
            <person name="Song H."/>
            <person name="Lee J."/>
            <person name="Lee S.C."/>
            <person name="Kwon J.K."/>
            <person name="Lee H.Y."/>
            <person name="Koo N."/>
            <person name="Hong Y."/>
            <person name="Kim R.W."/>
            <person name="Kang W.H."/>
            <person name="Huh J.H."/>
            <person name="Kang B.C."/>
            <person name="Yang T.J."/>
            <person name="Lee Y.H."/>
            <person name="Bennetzen J.L."/>
            <person name="Choi D."/>
        </authorList>
    </citation>
    <scope>NUCLEOTIDE SEQUENCE [LARGE SCALE GENOMIC DNA]</scope>
    <source>
        <strain evidence="6">cv. PBC81</strain>
    </source>
</reference>
<sequence length="241" mass="27489">MFMRFNHQTLKAAIKIVGMQQKALRAVEKMEKRSSRDAKPITSPFSPKVNGTLCVDSCVCDENFSECVYESMVCIMCDMSENGENVVCVPVSDVLCEFASVSSSYFVDKDYKEEEIFGVKGLCLMVNSSWKTENRGCALKVGHANQWRLRRLWKFDYSMHEDRANQFYVAIRKYYPGLKDGSLEPGYAGIRPNLFGPEEGPTDFVVQVTHQTYSKFQPEWSLKFRSRSVSSLYCATLITCD</sequence>
<evidence type="ECO:0000256" key="2">
    <source>
        <dbReference type="ARBA" id="ARBA00022630"/>
    </source>
</evidence>
<dbReference type="EMBL" id="MLFT02000540">
    <property type="protein sequence ID" value="PHT27102.1"/>
    <property type="molecule type" value="Genomic_DNA"/>
</dbReference>
<protein>
    <submittedName>
        <fullName evidence="5">Uncharacterized protein</fullName>
    </submittedName>
</protein>